<evidence type="ECO:0000313" key="5">
    <source>
        <dbReference type="Proteomes" id="UP001243757"/>
    </source>
</evidence>
<dbReference type="CDD" id="cd02440">
    <property type="entry name" value="AdoMet_MTases"/>
    <property type="match status" value="1"/>
</dbReference>
<keyword evidence="4" id="KW-0687">Ribonucleoprotein</keyword>
<gene>
    <name evidence="4" type="ORF">QO033_11005</name>
</gene>
<keyword evidence="1 4" id="KW-0489">Methyltransferase</keyword>
<dbReference type="RefSeq" id="WP_284481022.1">
    <property type="nucleotide sequence ID" value="NZ_JASNJD010000007.1"/>
</dbReference>
<dbReference type="PANTHER" id="PTHR45875:SF1">
    <property type="entry name" value="METHYLTRANSFERASE N6AMT1"/>
    <property type="match status" value="1"/>
</dbReference>
<dbReference type="GO" id="GO:0008168">
    <property type="term" value="F:methyltransferase activity"/>
    <property type="evidence" value="ECO:0007669"/>
    <property type="project" value="UniProtKB-KW"/>
</dbReference>
<reference evidence="4 5" key="1">
    <citation type="submission" date="2023-05" db="EMBL/GenBank/DDBJ databases">
        <title>Pseudodonghicola sp. nov.</title>
        <authorList>
            <person name="Huang J."/>
        </authorList>
    </citation>
    <scope>NUCLEOTIDE SEQUENCE [LARGE SCALE GENOMIC DNA]</scope>
    <source>
        <strain evidence="4 5">IC7</strain>
    </source>
</reference>
<dbReference type="Pfam" id="PF06325">
    <property type="entry name" value="PrmA"/>
    <property type="match status" value="1"/>
</dbReference>
<dbReference type="InterPro" id="IPR052190">
    <property type="entry name" value="Euk-Arch_PrmC-MTase"/>
</dbReference>
<organism evidence="4 5">
    <name type="scientific">Pseudodonghicola flavimaris</name>
    <dbReference type="NCBI Taxonomy" id="3050036"/>
    <lineage>
        <taxon>Bacteria</taxon>
        <taxon>Pseudomonadati</taxon>
        <taxon>Pseudomonadota</taxon>
        <taxon>Alphaproteobacteria</taxon>
        <taxon>Rhodobacterales</taxon>
        <taxon>Paracoccaceae</taxon>
        <taxon>Pseudodonghicola</taxon>
    </lineage>
</organism>
<protein>
    <submittedName>
        <fullName evidence="4">50S ribosomal protein L11 methyltransferase</fullName>
    </submittedName>
</protein>
<evidence type="ECO:0000256" key="3">
    <source>
        <dbReference type="ARBA" id="ARBA00022691"/>
    </source>
</evidence>
<sequence>MSSIDTATVSAFRPSIHTSAVLRQVLLLGPRLRGARVLDIGCGSGVLLAAAAELGAAELFGVDVEPDALDETGRLLGGLGLPARVETGLGHLYAPVGARRFDLVLANLPHFPMHAASVDGRLPTWSDGGRDGRRLLGPMIAGLGEHLAPGGSAIVAHNAFTDLDETRAVLAAQGLTMEIADRLLIPVAAEKLIWMTPEILDRELGRTIHRIGDHVFTEVAVLRIAAPDAAGAAA</sequence>
<evidence type="ECO:0000313" key="4">
    <source>
        <dbReference type="EMBL" id="MDK3018206.1"/>
    </source>
</evidence>
<name>A0ABT7F0R5_9RHOB</name>
<keyword evidence="5" id="KW-1185">Reference proteome</keyword>
<keyword evidence="2" id="KW-0808">Transferase</keyword>
<dbReference type="EMBL" id="JASNJD010000007">
    <property type="protein sequence ID" value="MDK3018206.1"/>
    <property type="molecule type" value="Genomic_DNA"/>
</dbReference>
<comment type="caution">
    <text evidence="4">The sequence shown here is derived from an EMBL/GenBank/DDBJ whole genome shotgun (WGS) entry which is preliminary data.</text>
</comment>
<keyword evidence="3" id="KW-0949">S-adenosyl-L-methionine</keyword>
<keyword evidence="4" id="KW-0689">Ribosomal protein</keyword>
<evidence type="ECO:0000256" key="1">
    <source>
        <dbReference type="ARBA" id="ARBA00022603"/>
    </source>
</evidence>
<dbReference type="InterPro" id="IPR029063">
    <property type="entry name" value="SAM-dependent_MTases_sf"/>
</dbReference>
<dbReference type="GO" id="GO:0032259">
    <property type="term" value="P:methylation"/>
    <property type="evidence" value="ECO:0007669"/>
    <property type="project" value="UniProtKB-KW"/>
</dbReference>
<accession>A0ABT7F0R5</accession>
<dbReference type="Proteomes" id="UP001243757">
    <property type="component" value="Unassembled WGS sequence"/>
</dbReference>
<proteinExistence type="predicted"/>
<dbReference type="SUPFAM" id="SSF53335">
    <property type="entry name" value="S-adenosyl-L-methionine-dependent methyltransferases"/>
    <property type="match status" value="1"/>
</dbReference>
<dbReference type="Gene3D" id="3.40.50.150">
    <property type="entry name" value="Vaccinia Virus protein VP39"/>
    <property type="match status" value="1"/>
</dbReference>
<evidence type="ECO:0000256" key="2">
    <source>
        <dbReference type="ARBA" id="ARBA00022679"/>
    </source>
</evidence>
<dbReference type="PANTHER" id="PTHR45875">
    <property type="entry name" value="METHYLTRANSFERASE N6AMT1"/>
    <property type="match status" value="1"/>
</dbReference>
<dbReference type="GO" id="GO:0005840">
    <property type="term" value="C:ribosome"/>
    <property type="evidence" value="ECO:0007669"/>
    <property type="project" value="UniProtKB-KW"/>
</dbReference>